<feature type="domain" description="DUF4218" evidence="2">
    <location>
        <begin position="2"/>
        <end position="58"/>
    </location>
</feature>
<dbReference type="EnsemblPlants" id="evm.model.05.1564">
    <property type="protein sequence ID" value="cds.evm.model.05.1564"/>
    <property type="gene ID" value="evm.TU.05.1564"/>
</dbReference>
<dbReference type="Gramene" id="evm.model.05.1564">
    <property type="protein sequence ID" value="cds.evm.model.05.1564"/>
    <property type="gene ID" value="evm.TU.05.1564"/>
</dbReference>
<reference evidence="3" key="2">
    <citation type="submission" date="2021-03" db="UniProtKB">
        <authorList>
            <consortium name="EnsemblPlants"/>
        </authorList>
    </citation>
    <scope>IDENTIFICATION</scope>
</reference>
<feature type="compositionally biased region" description="Acidic residues" evidence="1">
    <location>
        <begin position="232"/>
        <end position="259"/>
    </location>
</feature>
<organism evidence="3 4">
    <name type="scientific">Cannabis sativa</name>
    <name type="common">Hemp</name>
    <name type="synonym">Marijuana</name>
    <dbReference type="NCBI Taxonomy" id="3483"/>
    <lineage>
        <taxon>Eukaryota</taxon>
        <taxon>Viridiplantae</taxon>
        <taxon>Streptophyta</taxon>
        <taxon>Embryophyta</taxon>
        <taxon>Tracheophyta</taxon>
        <taxon>Spermatophyta</taxon>
        <taxon>Magnoliopsida</taxon>
        <taxon>eudicotyledons</taxon>
        <taxon>Gunneridae</taxon>
        <taxon>Pentapetalae</taxon>
        <taxon>rosids</taxon>
        <taxon>fabids</taxon>
        <taxon>Rosales</taxon>
        <taxon>Cannabaceae</taxon>
        <taxon>Cannabis</taxon>
    </lineage>
</organism>
<evidence type="ECO:0000259" key="2">
    <source>
        <dbReference type="Pfam" id="PF13960"/>
    </source>
</evidence>
<proteinExistence type="predicted"/>
<keyword evidence="4" id="KW-1185">Reference proteome</keyword>
<dbReference type="Proteomes" id="UP000596661">
    <property type="component" value="Chromosome 5"/>
</dbReference>
<feature type="region of interest" description="Disordered" evidence="1">
    <location>
        <begin position="224"/>
        <end position="295"/>
    </location>
</feature>
<dbReference type="InterPro" id="IPR025452">
    <property type="entry name" value="DUF4218"/>
</dbReference>
<dbReference type="EMBL" id="UZAU01000542">
    <property type="status" value="NOT_ANNOTATED_CDS"/>
    <property type="molecule type" value="Genomic_DNA"/>
</dbReference>
<evidence type="ECO:0000256" key="1">
    <source>
        <dbReference type="SAM" id="MobiDB-lite"/>
    </source>
</evidence>
<dbReference type="PANTHER" id="PTHR48258">
    <property type="entry name" value="DUF4218 DOMAIN-CONTAINING PROTEIN-RELATED"/>
    <property type="match status" value="1"/>
</dbReference>
<accession>A0A803PLT5</accession>
<feature type="compositionally biased region" description="Acidic residues" evidence="1">
    <location>
        <begin position="282"/>
        <end position="295"/>
    </location>
</feature>
<protein>
    <recommendedName>
        <fullName evidence="2">DUF4218 domain-containing protein</fullName>
    </recommendedName>
</protein>
<name>A0A803PLT5_CANSA</name>
<dbReference type="PANTHER" id="PTHR48258:SF14">
    <property type="entry name" value="OS02G0583300 PROTEIN"/>
    <property type="match status" value="1"/>
</dbReference>
<dbReference type="AlphaFoldDB" id="A0A803PLT5"/>
<reference evidence="3" key="1">
    <citation type="submission" date="2018-11" db="EMBL/GenBank/DDBJ databases">
        <authorList>
            <person name="Grassa J C."/>
        </authorList>
    </citation>
    <scope>NUCLEOTIDE SEQUENCE [LARGE SCALE GENOMIC DNA]</scope>
</reference>
<dbReference type="Pfam" id="PF13960">
    <property type="entry name" value="DUF4218"/>
    <property type="match status" value="1"/>
</dbReference>
<sequence length="295" mass="33926">MRWMYPFERYMKKLKNCVRNKACPEGSIVEGYVMDEALTFCSKYLKGVETRFNRPDRNVDVVPSLSKLSVFRSQGRLIGKKQLRPLAEEEKKTAEWYVLNNCAEIAPYVQLGSPEASDELFSLASGSSNLVASYPGCVVIVVRFLCLKRDENKKTQNNGVSVVGVENKTYYRQLEEVIVMSYLEHLEDIEVDVMHDTTSNGFQLLADLGPLLEINFQRIGAPTEFVDIDNNPPDEDDMDEVEEEDIDEVDDEEMEEVVEEDKKEVEEEDEDDNENNAKIDNLEEIYTDDDYYSDE</sequence>
<evidence type="ECO:0000313" key="3">
    <source>
        <dbReference type="EnsemblPlants" id="cds.evm.model.05.1564"/>
    </source>
</evidence>
<evidence type="ECO:0000313" key="4">
    <source>
        <dbReference type="Proteomes" id="UP000596661"/>
    </source>
</evidence>